<dbReference type="Proteomes" id="UP000242180">
    <property type="component" value="Unassembled WGS sequence"/>
</dbReference>
<dbReference type="AlphaFoldDB" id="A0A1X2HFX0"/>
<keyword evidence="2" id="KW-1185">Reference proteome</keyword>
<protein>
    <submittedName>
        <fullName evidence="1">Uncharacterized protein</fullName>
    </submittedName>
</protein>
<evidence type="ECO:0000313" key="1">
    <source>
        <dbReference type="EMBL" id="ORY97854.1"/>
    </source>
</evidence>
<dbReference type="InParanoid" id="A0A1X2HFX0"/>
<reference evidence="1 2" key="1">
    <citation type="submission" date="2016-07" db="EMBL/GenBank/DDBJ databases">
        <title>Pervasive Adenine N6-methylation of Active Genes in Fungi.</title>
        <authorList>
            <consortium name="DOE Joint Genome Institute"/>
            <person name="Mondo S.J."/>
            <person name="Dannebaum R.O."/>
            <person name="Kuo R.C."/>
            <person name="Labutti K."/>
            <person name="Haridas S."/>
            <person name="Kuo A."/>
            <person name="Salamov A."/>
            <person name="Ahrendt S.R."/>
            <person name="Lipzen A."/>
            <person name="Sullivan W."/>
            <person name="Andreopoulos W.B."/>
            <person name="Clum A."/>
            <person name="Lindquist E."/>
            <person name="Daum C."/>
            <person name="Ramamoorthy G.K."/>
            <person name="Gryganskyi A."/>
            <person name="Culley D."/>
            <person name="Magnuson J.K."/>
            <person name="James T.Y."/>
            <person name="O'Malley M.A."/>
            <person name="Stajich J.E."/>
            <person name="Spatafora J.W."/>
            <person name="Visel A."/>
            <person name="Grigoriev I.V."/>
        </authorList>
    </citation>
    <scope>NUCLEOTIDE SEQUENCE [LARGE SCALE GENOMIC DNA]</scope>
    <source>
        <strain evidence="1 2">NRRL 2496</strain>
    </source>
</reference>
<accession>A0A1X2HFX0</accession>
<evidence type="ECO:0000313" key="2">
    <source>
        <dbReference type="Proteomes" id="UP000242180"/>
    </source>
</evidence>
<comment type="caution">
    <text evidence="1">The sequence shown here is derived from an EMBL/GenBank/DDBJ whole genome shotgun (WGS) entry which is preliminary data.</text>
</comment>
<sequence length="83" mass="9189">MMLQQRRLFFLCVSNGGWRWRGVVHGQCRCGKAVARAIATTAAQRSITVLTAWQLRSLPLLATQTTCTLGGATEKPMQWAARV</sequence>
<gene>
    <name evidence="1" type="ORF">BCR43DRAFT_490470</name>
</gene>
<dbReference type="EMBL" id="MCGN01000004">
    <property type="protein sequence ID" value="ORY97854.1"/>
    <property type="molecule type" value="Genomic_DNA"/>
</dbReference>
<organism evidence="1 2">
    <name type="scientific">Syncephalastrum racemosum</name>
    <name type="common">Filamentous fungus</name>
    <dbReference type="NCBI Taxonomy" id="13706"/>
    <lineage>
        <taxon>Eukaryota</taxon>
        <taxon>Fungi</taxon>
        <taxon>Fungi incertae sedis</taxon>
        <taxon>Mucoromycota</taxon>
        <taxon>Mucoromycotina</taxon>
        <taxon>Mucoromycetes</taxon>
        <taxon>Mucorales</taxon>
        <taxon>Syncephalastraceae</taxon>
        <taxon>Syncephalastrum</taxon>
    </lineage>
</organism>
<proteinExistence type="predicted"/>
<name>A0A1X2HFX0_SYNRA</name>